<reference evidence="5" key="1">
    <citation type="submission" date="2022-12" db="EMBL/GenBank/DDBJ databases">
        <title>Bacterial isolates from different developmental stages of Nematostella vectensis.</title>
        <authorList>
            <person name="Fraune S."/>
        </authorList>
    </citation>
    <scope>NUCLEOTIDE SEQUENCE</scope>
    <source>
        <strain evidence="5">G21619-S1</strain>
    </source>
</reference>
<evidence type="ECO:0000256" key="2">
    <source>
        <dbReference type="ARBA" id="ARBA00012438"/>
    </source>
</evidence>
<dbReference type="RefSeq" id="WP_269358521.1">
    <property type="nucleotide sequence ID" value="NZ_JAPWHE010000005.1"/>
</dbReference>
<evidence type="ECO:0000313" key="6">
    <source>
        <dbReference type="Proteomes" id="UP001068379"/>
    </source>
</evidence>
<dbReference type="SUPFAM" id="SSF55874">
    <property type="entry name" value="ATPase domain of HSP90 chaperone/DNA topoisomerase II/histidine kinase"/>
    <property type="match status" value="1"/>
</dbReference>
<keyword evidence="6" id="KW-1185">Reference proteome</keyword>
<dbReference type="EMBL" id="JAPWHE010000005">
    <property type="protein sequence ID" value="MCZ4330153.1"/>
    <property type="molecule type" value="Genomic_DNA"/>
</dbReference>
<name>A0ABT4M4A6_9BURK</name>
<dbReference type="SMART" id="SM00387">
    <property type="entry name" value="HATPase_c"/>
    <property type="match status" value="1"/>
</dbReference>
<keyword evidence="5" id="KW-0067">ATP-binding</keyword>
<dbReference type="InterPro" id="IPR036890">
    <property type="entry name" value="HATPase_C_sf"/>
</dbReference>
<organism evidence="5 6">
    <name type="scientific">Castellaniella denitrificans</name>
    <dbReference type="NCBI Taxonomy" id="56119"/>
    <lineage>
        <taxon>Bacteria</taxon>
        <taxon>Pseudomonadati</taxon>
        <taxon>Pseudomonadota</taxon>
        <taxon>Betaproteobacteria</taxon>
        <taxon>Burkholderiales</taxon>
        <taxon>Alcaligenaceae</taxon>
        <taxon>Castellaniella</taxon>
    </lineage>
</organism>
<comment type="caution">
    <text evidence="5">The sequence shown here is derived from an EMBL/GenBank/DDBJ whole genome shotgun (WGS) entry which is preliminary data.</text>
</comment>
<evidence type="ECO:0000313" key="5">
    <source>
        <dbReference type="EMBL" id="MCZ4330153.1"/>
    </source>
</evidence>
<accession>A0ABT4M4A6</accession>
<dbReference type="Pfam" id="PF02518">
    <property type="entry name" value="HATPase_c"/>
    <property type="match status" value="1"/>
</dbReference>
<evidence type="ECO:0000256" key="1">
    <source>
        <dbReference type="ARBA" id="ARBA00000085"/>
    </source>
</evidence>
<protein>
    <recommendedName>
        <fullName evidence="2">histidine kinase</fullName>
        <ecNumber evidence="2">2.7.13.3</ecNumber>
    </recommendedName>
</protein>
<dbReference type="InterPro" id="IPR004358">
    <property type="entry name" value="Sig_transdc_His_kin-like_C"/>
</dbReference>
<comment type="catalytic activity">
    <reaction evidence="1">
        <text>ATP + protein L-histidine = ADP + protein N-phospho-L-histidine.</text>
        <dbReference type="EC" id="2.7.13.3"/>
    </reaction>
</comment>
<dbReference type="Pfam" id="PF13188">
    <property type="entry name" value="PAS_8"/>
    <property type="match status" value="1"/>
</dbReference>
<evidence type="ECO:0000259" key="4">
    <source>
        <dbReference type="PROSITE" id="PS50109"/>
    </source>
</evidence>
<dbReference type="Gene3D" id="1.10.287.130">
    <property type="match status" value="1"/>
</dbReference>
<keyword evidence="5" id="KW-0547">Nucleotide-binding</keyword>
<evidence type="ECO:0000256" key="3">
    <source>
        <dbReference type="SAM" id="Coils"/>
    </source>
</evidence>
<dbReference type="SUPFAM" id="SSF55785">
    <property type="entry name" value="PYP-like sensor domain (PAS domain)"/>
    <property type="match status" value="1"/>
</dbReference>
<dbReference type="EC" id="2.7.13.3" evidence="2"/>
<gene>
    <name evidence="5" type="ORF">O4H32_09355</name>
</gene>
<dbReference type="Gene3D" id="3.30.450.20">
    <property type="entry name" value="PAS domain"/>
    <property type="match status" value="1"/>
</dbReference>
<dbReference type="PRINTS" id="PR00344">
    <property type="entry name" value="BCTRLSENSOR"/>
</dbReference>
<feature type="coiled-coil region" evidence="3">
    <location>
        <begin position="98"/>
        <end position="128"/>
    </location>
</feature>
<dbReference type="GO" id="GO:0005524">
    <property type="term" value="F:ATP binding"/>
    <property type="evidence" value="ECO:0007669"/>
    <property type="project" value="UniProtKB-KW"/>
</dbReference>
<dbReference type="PANTHER" id="PTHR43065">
    <property type="entry name" value="SENSOR HISTIDINE KINASE"/>
    <property type="match status" value="1"/>
</dbReference>
<dbReference type="PANTHER" id="PTHR43065:SF50">
    <property type="entry name" value="HISTIDINE KINASE"/>
    <property type="match status" value="1"/>
</dbReference>
<dbReference type="PROSITE" id="PS50109">
    <property type="entry name" value="HIS_KIN"/>
    <property type="match status" value="1"/>
</dbReference>
<dbReference type="InterPro" id="IPR003594">
    <property type="entry name" value="HATPase_dom"/>
</dbReference>
<keyword evidence="3" id="KW-0175">Coiled coil</keyword>
<sequence length="381" mass="42225">MMQNLLSSLYRNIPIGLVVLDQDRIVRHMNTHMATLAGVAADQAIGEPFDSAFAVDRLDALMNFPFTDKAGNRYHVALFYEPESTEASGFHQSFSGAIKDIQEARNEQRRLLAEIERANENLIQSEKLAGIGQLAAGVAHEINNPVGYVFSNLRTLAGYVTDLLKIIDAVDEVQDIEAIRRLKNSLEYTGIRDDVEALIKESGEGIDRIKKIISALQDFCHIDTEEFSAHDLHACLDTTLSVATSEIKYKAIVVKEYGDLPSVECNASQINQVILNLIVNAAQAIDHEGVITVRTGQEKSSAWFEIEDTGKGIPPEFLTRVFEPFFTTKPVGQGTGLGLALSYRIVQKHHGHIEIFSESGQGTRIRVWLPIAQPHLFDSPE</sequence>
<dbReference type="Proteomes" id="UP001068379">
    <property type="component" value="Unassembled WGS sequence"/>
</dbReference>
<feature type="domain" description="Histidine kinase" evidence="4">
    <location>
        <begin position="137"/>
        <end position="373"/>
    </location>
</feature>
<dbReference type="InterPro" id="IPR035965">
    <property type="entry name" value="PAS-like_dom_sf"/>
</dbReference>
<proteinExistence type="predicted"/>
<dbReference type="InterPro" id="IPR000014">
    <property type="entry name" value="PAS"/>
</dbReference>
<dbReference type="InterPro" id="IPR005467">
    <property type="entry name" value="His_kinase_dom"/>
</dbReference>
<dbReference type="Gene3D" id="3.30.565.10">
    <property type="entry name" value="Histidine kinase-like ATPase, C-terminal domain"/>
    <property type="match status" value="1"/>
</dbReference>